<gene>
    <name evidence="2" type="ORF">EJ02DRAFT_128007</name>
</gene>
<evidence type="ECO:0008006" key="4">
    <source>
        <dbReference type="Google" id="ProtNLM"/>
    </source>
</evidence>
<dbReference type="Proteomes" id="UP000800038">
    <property type="component" value="Unassembled WGS sequence"/>
</dbReference>
<proteinExistence type="predicted"/>
<protein>
    <recommendedName>
        <fullName evidence="4">Secreted protein</fullName>
    </recommendedName>
</protein>
<dbReference type="AlphaFoldDB" id="A0A6A5SDB5"/>
<evidence type="ECO:0000313" key="3">
    <source>
        <dbReference type="Proteomes" id="UP000800038"/>
    </source>
</evidence>
<name>A0A6A5SDB5_9PLEO</name>
<evidence type="ECO:0000313" key="2">
    <source>
        <dbReference type="EMBL" id="KAF1935427.1"/>
    </source>
</evidence>
<keyword evidence="3" id="KW-1185">Reference proteome</keyword>
<organism evidence="2 3">
    <name type="scientific">Clathrospora elynae</name>
    <dbReference type="NCBI Taxonomy" id="706981"/>
    <lineage>
        <taxon>Eukaryota</taxon>
        <taxon>Fungi</taxon>
        <taxon>Dikarya</taxon>
        <taxon>Ascomycota</taxon>
        <taxon>Pezizomycotina</taxon>
        <taxon>Dothideomycetes</taxon>
        <taxon>Pleosporomycetidae</taxon>
        <taxon>Pleosporales</taxon>
        <taxon>Diademaceae</taxon>
        <taxon>Clathrospora</taxon>
    </lineage>
</organism>
<feature type="signal peptide" evidence="1">
    <location>
        <begin position="1"/>
        <end position="25"/>
    </location>
</feature>
<evidence type="ECO:0000256" key="1">
    <source>
        <dbReference type="SAM" id="SignalP"/>
    </source>
</evidence>
<accession>A0A6A5SDB5</accession>
<reference evidence="2" key="1">
    <citation type="journal article" date="2020" name="Stud. Mycol.">
        <title>101 Dothideomycetes genomes: a test case for predicting lifestyles and emergence of pathogens.</title>
        <authorList>
            <person name="Haridas S."/>
            <person name="Albert R."/>
            <person name="Binder M."/>
            <person name="Bloem J."/>
            <person name="Labutti K."/>
            <person name="Salamov A."/>
            <person name="Andreopoulos B."/>
            <person name="Baker S."/>
            <person name="Barry K."/>
            <person name="Bills G."/>
            <person name="Bluhm B."/>
            <person name="Cannon C."/>
            <person name="Castanera R."/>
            <person name="Culley D."/>
            <person name="Daum C."/>
            <person name="Ezra D."/>
            <person name="Gonzalez J."/>
            <person name="Henrissat B."/>
            <person name="Kuo A."/>
            <person name="Liang C."/>
            <person name="Lipzen A."/>
            <person name="Lutzoni F."/>
            <person name="Magnuson J."/>
            <person name="Mondo S."/>
            <person name="Nolan M."/>
            <person name="Ohm R."/>
            <person name="Pangilinan J."/>
            <person name="Park H.-J."/>
            <person name="Ramirez L."/>
            <person name="Alfaro M."/>
            <person name="Sun H."/>
            <person name="Tritt A."/>
            <person name="Yoshinaga Y."/>
            <person name="Zwiers L.-H."/>
            <person name="Turgeon B."/>
            <person name="Goodwin S."/>
            <person name="Spatafora J."/>
            <person name="Crous P."/>
            <person name="Grigoriev I."/>
        </authorList>
    </citation>
    <scope>NUCLEOTIDE SEQUENCE</scope>
    <source>
        <strain evidence="2">CBS 161.51</strain>
    </source>
</reference>
<keyword evidence="1" id="KW-0732">Signal</keyword>
<feature type="chain" id="PRO_5025331600" description="Secreted protein" evidence="1">
    <location>
        <begin position="26"/>
        <end position="87"/>
    </location>
</feature>
<dbReference type="EMBL" id="ML976271">
    <property type="protein sequence ID" value="KAF1935427.1"/>
    <property type="molecule type" value="Genomic_DNA"/>
</dbReference>
<sequence length="87" mass="9787">MHPVSGLRTSLILLALRLNWRLTLGRTRLLRCYFPFLLLFSPHPSPTRPTHACRGCANHAVVCVSRLFTTLNKKVKGCVGLTKEARC</sequence>